<dbReference type="InterPro" id="IPR036864">
    <property type="entry name" value="Zn2-C6_fun-type_DNA-bd_sf"/>
</dbReference>
<dbReference type="InterPro" id="IPR001138">
    <property type="entry name" value="Zn2Cys6_DnaBD"/>
</dbReference>
<dbReference type="SUPFAM" id="SSF57701">
    <property type="entry name" value="Zn2/Cys6 DNA-binding domain"/>
    <property type="match status" value="1"/>
</dbReference>
<feature type="region of interest" description="Disordered" evidence="5">
    <location>
        <begin position="120"/>
        <end position="151"/>
    </location>
</feature>
<sequence length="696" mass="77165">MQSNGDSTSDGSAAHRQRARLPVNPRRVKVAPEERKRVVRACNACNVRRVRCSGEQPCQRCRKVSRECEYPAPESDKSALKTEVDRLRIRCAALEKCLQSTSPNGAADVLRRLNSGDAATCPTSSTFQSPSSETDEGDATDGRMLSDPDGISRYLGETSGATFLDHLKHFMLTLVPLTFQPDSGDGSSFVASIGQYQTFDSRPLPNPDVDPLWLPSATDMTSMLAELRYYIQDGNGEFPCGGIYWWGDLSSAPPSLSSSASLHTMTDDSFRYLAYYHVCFALSSSVGHTSFRRAGQHTGEAYFKRARILVGNPLDTVRFTLSDVPVLVLMAFYLIEINRRDAAYMYVGLAVRIAVIHGLFRSCVDEASKRSFWTLYILDRWLSVLMGRPPTIADEAIKLALPNDAPTMPSCLGLRAHVELSKISGFIVCETFRIAPRDSKTHQSTSSIDAALKMLHIWQSQLPPSLQMPNDLSHPDPSCCILHMAHNQLVVLTTRPIFFAAVKQAVAQRVVQGRTPTEQHAQRRHIRLCSTAAHHNLLLAQRITHSSRKLLQAGMHFVFNAAVILLLNRILSVQENEAGGLASHDEPTAPTQEELESSIHFAIQSLEEEAKTGTNYPRDCSRVLQDLKSLTDRYLVSCYPMMDQKSITVPSQGGSGGEFVGLQTHQQPLGENDELYEEMMTWVQSDGLQLNDSLFI</sequence>
<accession>A0A6A6ZQF0</accession>
<evidence type="ECO:0000256" key="1">
    <source>
        <dbReference type="ARBA" id="ARBA00022723"/>
    </source>
</evidence>
<feature type="compositionally biased region" description="Polar residues" evidence="5">
    <location>
        <begin position="121"/>
        <end position="132"/>
    </location>
</feature>
<reference evidence="7" key="1">
    <citation type="journal article" date="2020" name="Stud. Mycol.">
        <title>101 Dothideomycetes genomes: a test case for predicting lifestyles and emergence of pathogens.</title>
        <authorList>
            <person name="Haridas S."/>
            <person name="Albert R."/>
            <person name="Binder M."/>
            <person name="Bloem J."/>
            <person name="Labutti K."/>
            <person name="Salamov A."/>
            <person name="Andreopoulos B."/>
            <person name="Baker S."/>
            <person name="Barry K."/>
            <person name="Bills G."/>
            <person name="Bluhm B."/>
            <person name="Cannon C."/>
            <person name="Castanera R."/>
            <person name="Culley D."/>
            <person name="Daum C."/>
            <person name="Ezra D."/>
            <person name="Gonzalez J."/>
            <person name="Henrissat B."/>
            <person name="Kuo A."/>
            <person name="Liang C."/>
            <person name="Lipzen A."/>
            <person name="Lutzoni F."/>
            <person name="Magnuson J."/>
            <person name="Mondo S."/>
            <person name="Nolan M."/>
            <person name="Ohm R."/>
            <person name="Pangilinan J."/>
            <person name="Park H.-J."/>
            <person name="Ramirez L."/>
            <person name="Alfaro M."/>
            <person name="Sun H."/>
            <person name="Tritt A."/>
            <person name="Yoshinaga Y."/>
            <person name="Zwiers L.-H."/>
            <person name="Turgeon B."/>
            <person name="Goodwin S."/>
            <person name="Spatafora J."/>
            <person name="Crous P."/>
            <person name="Grigoriev I."/>
        </authorList>
    </citation>
    <scope>NUCLEOTIDE SEQUENCE</scope>
    <source>
        <strain evidence="7">CBS 113818</strain>
    </source>
</reference>
<evidence type="ECO:0000256" key="3">
    <source>
        <dbReference type="ARBA" id="ARBA00023163"/>
    </source>
</evidence>
<dbReference type="InterPro" id="IPR051127">
    <property type="entry name" value="Fungal_SecMet_Regulators"/>
</dbReference>
<evidence type="ECO:0000313" key="8">
    <source>
        <dbReference type="Proteomes" id="UP000799424"/>
    </source>
</evidence>
<dbReference type="SMART" id="SM00906">
    <property type="entry name" value="Fungal_trans"/>
    <property type="match status" value="1"/>
</dbReference>
<dbReference type="Pfam" id="PF04082">
    <property type="entry name" value="Fungal_trans"/>
    <property type="match status" value="1"/>
</dbReference>
<feature type="compositionally biased region" description="Polar residues" evidence="5">
    <location>
        <begin position="1"/>
        <end position="11"/>
    </location>
</feature>
<dbReference type="GO" id="GO:0000981">
    <property type="term" value="F:DNA-binding transcription factor activity, RNA polymerase II-specific"/>
    <property type="evidence" value="ECO:0007669"/>
    <property type="project" value="InterPro"/>
</dbReference>
<dbReference type="GO" id="GO:0008270">
    <property type="term" value="F:zinc ion binding"/>
    <property type="evidence" value="ECO:0007669"/>
    <property type="project" value="InterPro"/>
</dbReference>
<dbReference type="Pfam" id="PF00172">
    <property type="entry name" value="Zn_clus"/>
    <property type="match status" value="1"/>
</dbReference>
<dbReference type="GO" id="GO:0003677">
    <property type="term" value="F:DNA binding"/>
    <property type="evidence" value="ECO:0007669"/>
    <property type="project" value="InterPro"/>
</dbReference>
<evidence type="ECO:0000256" key="2">
    <source>
        <dbReference type="ARBA" id="ARBA00023015"/>
    </source>
</evidence>
<dbReference type="CDD" id="cd12148">
    <property type="entry name" value="fungal_TF_MHR"/>
    <property type="match status" value="1"/>
</dbReference>
<dbReference type="PROSITE" id="PS50048">
    <property type="entry name" value="ZN2_CY6_FUNGAL_2"/>
    <property type="match status" value="1"/>
</dbReference>
<organism evidence="7 8">
    <name type="scientific">Ophiobolus disseminans</name>
    <dbReference type="NCBI Taxonomy" id="1469910"/>
    <lineage>
        <taxon>Eukaryota</taxon>
        <taxon>Fungi</taxon>
        <taxon>Dikarya</taxon>
        <taxon>Ascomycota</taxon>
        <taxon>Pezizomycotina</taxon>
        <taxon>Dothideomycetes</taxon>
        <taxon>Pleosporomycetidae</taxon>
        <taxon>Pleosporales</taxon>
        <taxon>Pleosporineae</taxon>
        <taxon>Phaeosphaeriaceae</taxon>
        <taxon>Ophiobolus</taxon>
    </lineage>
</organism>
<dbReference type="InterPro" id="IPR007219">
    <property type="entry name" value="XnlR_reg_dom"/>
</dbReference>
<keyword evidence="3" id="KW-0804">Transcription</keyword>
<evidence type="ECO:0000313" key="7">
    <source>
        <dbReference type="EMBL" id="KAF2822537.1"/>
    </source>
</evidence>
<keyword evidence="2" id="KW-0805">Transcription regulation</keyword>
<dbReference type="CDD" id="cd00067">
    <property type="entry name" value="GAL4"/>
    <property type="match status" value="1"/>
</dbReference>
<dbReference type="EMBL" id="MU006234">
    <property type="protein sequence ID" value="KAF2822537.1"/>
    <property type="molecule type" value="Genomic_DNA"/>
</dbReference>
<dbReference type="PANTHER" id="PTHR47424:SF6">
    <property type="entry name" value="PROLINE UTILIZATION TRANS-ACTIVATOR"/>
    <property type="match status" value="1"/>
</dbReference>
<dbReference type="SMART" id="SM00066">
    <property type="entry name" value="GAL4"/>
    <property type="match status" value="1"/>
</dbReference>
<keyword evidence="8" id="KW-1185">Reference proteome</keyword>
<evidence type="ECO:0000256" key="5">
    <source>
        <dbReference type="SAM" id="MobiDB-lite"/>
    </source>
</evidence>
<dbReference type="GO" id="GO:0006351">
    <property type="term" value="P:DNA-templated transcription"/>
    <property type="evidence" value="ECO:0007669"/>
    <property type="project" value="InterPro"/>
</dbReference>
<dbReference type="Gene3D" id="4.10.240.10">
    <property type="entry name" value="Zn(2)-C6 fungal-type DNA-binding domain"/>
    <property type="match status" value="1"/>
</dbReference>
<protein>
    <recommendedName>
        <fullName evidence="6">Zn(2)-C6 fungal-type domain-containing protein</fullName>
    </recommendedName>
</protein>
<keyword evidence="1" id="KW-0479">Metal-binding</keyword>
<evidence type="ECO:0000259" key="6">
    <source>
        <dbReference type="PROSITE" id="PS50048"/>
    </source>
</evidence>
<keyword evidence="4" id="KW-0539">Nucleus</keyword>
<name>A0A6A6ZQF0_9PLEO</name>
<gene>
    <name evidence="7" type="ORF">CC86DRAFT_79916</name>
</gene>
<proteinExistence type="predicted"/>
<evidence type="ECO:0000256" key="4">
    <source>
        <dbReference type="ARBA" id="ARBA00023242"/>
    </source>
</evidence>
<dbReference type="OrthoDB" id="3266505at2759"/>
<dbReference type="PANTHER" id="PTHR47424">
    <property type="entry name" value="REGULATORY PROTEIN GAL4"/>
    <property type="match status" value="1"/>
</dbReference>
<feature type="domain" description="Zn(2)-C6 fungal-type" evidence="6">
    <location>
        <begin position="41"/>
        <end position="70"/>
    </location>
</feature>
<dbReference type="AlphaFoldDB" id="A0A6A6ZQF0"/>
<feature type="region of interest" description="Disordered" evidence="5">
    <location>
        <begin position="1"/>
        <end position="24"/>
    </location>
</feature>
<dbReference type="Proteomes" id="UP000799424">
    <property type="component" value="Unassembled WGS sequence"/>
</dbReference>